<reference evidence="3" key="1">
    <citation type="journal article" date="2019" name="Int. J. Syst. Evol. Microbiol.">
        <title>The Global Catalogue of Microorganisms (GCM) 10K type strain sequencing project: providing services to taxonomists for standard genome sequencing and annotation.</title>
        <authorList>
            <consortium name="The Broad Institute Genomics Platform"/>
            <consortium name="The Broad Institute Genome Sequencing Center for Infectious Disease"/>
            <person name="Wu L."/>
            <person name="Ma J."/>
        </authorList>
    </citation>
    <scope>NUCLEOTIDE SEQUENCE [LARGE SCALE GENOMIC DNA]</scope>
    <source>
        <strain evidence="3">CGMCC 4.7677</strain>
    </source>
</reference>
<dbReference type="InterPro" id="IPR050509">
    <property type="entry name" value="CoA-transferase_III"/>
</dbReference>
<dbReference type="Gene3D" id="3.40.50.10540">
    <property type="entry name" value="Crotonobetainyl-coa:carnitine coa-transferase, domain 1"/>
    <property type="match status" value="1"/>
</dbReference>
<name>A0ABQ3IM83_9PSEU</name>
<dbReference type="Proteomes" id="UP000605897">
    <property type="component" value="Unassembled WGS sequence"/>
</dbReference>
<dbReference type="InterPro" id="IPR044855">
    <property type="entry name" value="CoA-Trfase_III_dom3_sf"/>
</dbReference>
<feature type="region of interest" description="Disordered" evidence="1">
    <location>
        <begin position="393"/>
        <end position="415"/>
    </location>
</feature>
<evidence type="ECO:0000256" key="1">
    <source>
        <dbReference type="SAM" id="MobiDB-lite"/>
    </source>
</evidence>
<comment type="caution">
    <text evidence="2">The sequence shown here is derived from an EMBL/GenBank/DDBJ whole genome shotgun (WGS) entry which is preliminary data.</text>
</comment>
<organism evidence="2 3">
    <name type="scientific">Amycolatopsis deserti</name>
    <dbReference type="NCBI Taxonomy" id="185696"/>
    <lineage>
        <taxon>Bacteria</taxon>
        <taxon>Bacillati</taxon>
        <taxon>Actinomycetota</taxon>
        <taxon>Actinomycetes</taxon>
        <taxon>Pseudonocardiales</taxon>
        <taxon>Pseudonocardiaceae</taxon>
        <taxon>Amycolatopsis</taxon>
    </lineage>
</organism>
<gene>
    <name evidence="2" type="ORF">GCM10017786_13510</name>
</gene>
<accession>A0ABQ3IM83</accession>
<dbReference type="GO" id="GO:0016740">
    <property type="term" value="F:transferase activity"/>
    <property type="evidence" value="ECO:0007669"/>
    <property type="project" value="UniProtKB-KW"/>
</dbReference>
<dbReference type="PANTHER" id="PTHR48228:SF5">
    <property type="entry name" value="ALPHA-METHYLACYL-COA RACEMASE"/>
    <property type="match status" value="1"/>
</dbReference>
<dbReference type="PANTHER" id="PTHR48228">
    <property type="entry name" value="SUCCINYL-COA--D-CITRAMALATE COA-TRANSFERASE"/>
    <property type="match status" value="1"/>
</dbReference>
<dbReference type="SUPFAM" id="SSF89796">
    <property type="entry name" value="CoA-transferase family III (CaiB/BaiF)"/>
    <property type="match status" value="1"/>
</dbReference>
<sequence length="415" mass="44265">MGSSKNAPNSSGPLTGVRIVELGGVGPTRFGCMLLADLGADIVRVERPPGYDGGAPIDPRYDLMNRSRRSATMDLKHPAAVGAVLRLAERADVLVEGFRPGVAEKLGLGPDECLAVNPALVYARMTGWGQDGPLARAPGHDVNYVSLTGVVHSIGEAGGPPVIPLNLVGDFGGGALYLALGVVSAVLESRRSGHGQVVDAAMVDGSASLMTALYGFRAAGYWTDERGTNRLDSGAPWYQVYETKDGGWVSIAANEARFWRATVALLGFAEDELPDQHDRDRWPEVKERFAAVFRTRTRDEWCALAQGREVCLTPVLSMAEAPEHPHLRARGTFVEVDGIVQPAPAPRFSRTPGAIQRPPTTPGDDVLGDEVLGDWGFSPEELASLRAAGALGGNRFESAEPRIRESSIDSPVRPD</sequence>
<dbReference type="RefSeq" id="WP_191243540.1">
    <property type="nucleotide sequence ID" value="NZ_BNAU01000001.1"/>
</dbReference>
<evidence type="ECO:0000313" key="2">
    <source>
        <dbReference type="EMBL" id="GHE83628.1"/>
    </source>
</evidence>
<dbReference type="InterPro" id="IPR023606">
    <property type="entry name" value="CoA-Trfase_III_dom_1_sf"/>
</dbReference>
<dbReference type="InterPro" id="IPR003673">
    <property type="entry name" value="CoA-Trfase_fam_III"/>
</dbReference>
<keyword evidence="3" id="KW-1185">Reference proteome</keyword>
<dbReference type="Gene3D" id="3.30.1540.10">
    <property type="entry name" value="formyl-coa transferase, domain 3"/>
    <property type="match status" value="1"/>
</dbReference>
<feature type="region of interest" description="Disordered" evidence="1">
    <location>
        <begin position="344"/>
        <end position="368"/>
    </location>
</feature>
<evidence type="ECO:0000313" key="3">
    <source>
        <dbReference type="Proteomes" id="UP000605897"/>
    </source>
</evidence>
<protein>
    <submittedName>
        <fullName evidence="2">CoA transferase</fullName>
    </submittedName>
</protein>
<proteinExistence type="predicted"/>
<dbReference type="EMBL" id="BNAU01000001">
    <property type="protein sequence ID" value="GHE83628.1"/>
    <property type="molecule type" value="Genomic_DNA"/>
</dbReference>
<keyword evidence="2" id="KW-0808">Transferase</keyword>
<dbReference type="Pfam" id="PF02515">
    <property type="entry name" value="CoA_transf_3"/>
    <property type="match status" value="1"/>
</dbReference>
<feature type="compositionally biased region" description="Basic and acidic residues" evidence="1">
    <location>
        <begin position="397"/>
        <end position="415"/>
    </location>
</feature>